<evidence type="ECO:0000256" key="1">
    <source>
        <dbReference type="ARBA" id="ARBA00004651"/>
    </source>
</evidence>
<reference evidence="9 10" key="1">
    <citation type="journal article" date="2019" name="Int. J. Syst. Evol. Microbiol.">
        <title>The Global Catalogue of Microorganisms (GCM) 10K type strain sequencing project: providing services to taxonomists for standard genome sequencing and annotation.</title>
        <authorList>
            <consortium name="The Broad Institute Genomics Platform"/>
            <consortium name="The Broad Institute Genome Sequencing Center for Infectious Disease"/>
            <person name="Wu L."/>
            <person name="Ma J."/>
        </authorList>
    </citation>
    <scope>NUCLEOTIDE SEQUENCE [LARGE SCALE GENOMIC DNA]</scope>
    <source>
        <strain evidence="9 10">JCM 14546</strain>
    </source>
</reference>
<dbReference type="InterPro" id="IPR003804">
    <property type="entry name" value="Lactate_perm"/>
</dbReference>
<dbReference type="Proteomes" id="UP001500755">
    <property type="component" value="Unassembled WGS sequence"/>
</dbReference>
<comment type="similarity">
    <text evidence="2 8">Belongs to the lactate permease family.</text>
</comment>
<feature type="transmembrane region" description="Helical" evidence="8">
    <location>
        <begin position="112"/>
        <end position="131"/>
    </location>
</feature>
<feature type="transmembrane region" description="Helical" evidence="8">
    <location>
        <begin position="137"/>
        <end position="159"/>
    </location>
</feature>
<proteinExistence type="inferred from homology"/>
<accession>A0ABN2TEM8</accession>
<feature type="transmembrane region" description="Helical" evidence="8">
    <location>
        <begin position="470"/>
        <end position="488"/>
    </location>
</feature>
<dbReference type="PANTHER" id="PTHR30003">
    <property type="entry name" value="L-LACTATE PERMEASE"/>
    <property type="match status" value="1"/>
</dbReference>
<feature type="transmembrane region" description="Helical" evidence="8">
    <location>
        <begin position="383"/>
        <end position="401"/>
    </location>
</feature>
<evidence type="ECO:0000313" key="10">
    <source>
        <dbReference type="Proteomes" id="UP001500755"/>
    </source>
</evidence>
<dbReference type="PANTHER" id="PTHR30003:SF0">
    <property type="entry name" value="GLYCOLATE PERMEASE GLCA-RELATED"/>
    <property type="match status" value="1"/>
</dbReference>
<feature type="transmembrane region" description="Helical" evidence="8">
    <location>
        <begin position="70"/>
        <end position="91"/>
    </location>
</feature>
<evidence type="ECO:0000256" key="2">
    <source>
        <dbReference type="ARBA" id="ARBA00010100"/>
    </source>
</evidence>
<comment type="caution">
    <text evidence="9">The sequence shown here is derived from an EMBL/GenBank/DDBJ whole genome shotgun (WGS) entry which is preliminary data.</text>
</comment>
<feature type="transmembrane region" description="Helical" evidence="8">
    <location>
        <begin position="38"/>
        <end position="58"/>
    </location>
</feature>
<organism evidence="9 10">
    <name type="scientific">Brevibacterium samyangense</name>
    <dbReference type="NCBI Taxonomy" id="366888"/>
    <lineage>
        <taxon>Bacteria</taxon>
        <taxon>Bacillati</taxon>
        <taxon>Actinomycetota</taxon>
        <taxon>Actinomycetes</taxon>
        <taxon>Micrococcales</taxon>
        <taxon>Brevibacteriaceae</taxon>
        <taxon>Brevibacterium</taxon>
    </lineage>
</organism>
<feature type="transmembrane region" description="Helical" evidence="8">
    <location>
        <begin position="215"/>
        <end position="237"/>
    </location>
</feature>
<feature type="transmembrane region" description="Helical" evidence="8">
    <location>
        <begin position="552"/>
        <end position="570"/>
    </location>
</feature>
<evidence type="ECO:0000256" key="8">
    <source>
        <dbReference type="RuleBase" id="RU365092"/>
    </source>
</evidence>
<comment type="function">
    <text evidence="8">Uptake of L-lactate across the membrane. Can also transport D-lactate and glycolate.</text>
</comment>
<evidence type="ECO:0000256" key="3">
    <source>
        <dbReference type="ARBA" id="ARBA00022448"/>
    </source>
</evidence>
<feature type="transmembrane region" description="Helical" evidence="8">
    <location>
        <begin position="278"/>
        <end position="298"/>
    </location>
</feature>
<keyword evidence="10" id="KW-1185">Reference proteome</keyword>
<feature type="transmembrane region" description="Helical" evidence="8">
    <location>
        <begin position="249"/>
        <end position="266"/>
    </location>
</feature>
<sequence length="608" mass="62850">MPRIGLFMDNLAVAAFVAVFPILVAGVLLIGFRMPAKYAMPIGLVVAALTAHFFWQIGWVTIGASVVQGLLVAIGLLWIVFGALLLLATVTRSGAIETIRAGFVSISPDRRVQVIIVAWLFGSFIEGAAGFGAPAAVVAPLLLALGFPAMAAVIAGLVIQSTPVSFGAVGTPMLTGVGTGLAQEDGSMSADVAARAAELGLDQSGFVAHTASQVALIHGICGILIPLVISCLMTGVFGANRRFADGLKIWPFAIFSALAMVVPYYLVAKFVGPEFPSLIGGLVGLAIVITASRAGFLMPKETWDFAPREQWPATWMGTVDPAEEAAHLTKRMSLVRAWAPYMIVVVLLLLTRNIPAVKAFLGGPAAIQVNDIFGTGISQKMDLLYSPGALFVLAAGITYLLHRMSKQQIGSSWKLAGGQILGAGVTLMCTLPLVRVFINSGADYNDSGLASMPIVLAEAAAGTFGQSWPIVAPFIGALGAFVAGSNTVSNTMFAQFQFSTGVNIGAASPETVVAAQAVGGAAGNMVAVHNVAAAAATVGLLGREGDVIRRTAIPMLAYAFLAGILAYIGLNGFGFNVGTILLVVYVVALVAVLIGLNRSKGRPLVATA</sequence>
<evidence type="ECO:0000256" key="7">
    <source>
        <dbReference type="ARBA" id="ARBA00023136"/>
    </source>
</evidence>
<comment type="subcellular location">
    <subcellularLocation>
        <location evidence="1 8">Cell membrane</location>
        <topology evidence="1 8">Multi-pass membrane protein</topology>
    </subcellularLocation>
</comment>
<feature type="transmembrane region" description="Helical" evidence="8">
    <location>
        <begin position="413"/>
        <end position="438"/>
    </location>
</feature>
<dbReference type="Pfam" id="PF02652">
    <property type="entry name" value="Lactate_perm"/>
    <property type="match status" value="1"/>
</dbReference>
<keyword evidence="7 8" id="KW-0472">Membrane</keyword>
<evidence type="ECO:0000313" key="9">
    <source>
        <dbReference type="EMBL" id="GAA2007018.1"/>
    </source>
</evidence>
<keyword evidence="3 8" id="KW-0813">Transport</keyword>
<dbReference type="EMBL" id="BAAANO010000015">
    <property type="protein sequence ID" value="GAA2007018.1"/>
    <property type="molecule type" value="Genomic_DNA"/>
</dbReference>
<feature type="transmembrane region" description="Helical" evidence="8">
    <location>
        <begin position="12"/>
        <end position="31"/>
    </location>
</feature>
<gene>
    <name evidence="9" type="ORF">GCM10009755_16550</name>
</gene>
<name>A0ABN2TEM8_9MICO</name>
<feature type="transmembrane region" description="Helical" evidence="8">
    <location>
        <begin position="164"/>
        <end position="182"/>
    </location>
</feature>
<protein>
    <recommendedName>
        <fullName evidence="8">L-lactate permease</fullName>
    </recommendedName>
</protein>
<evidence type="ECO:0000256" key="6">
    <source>
        <dbReference type="ARBA" id="ARBA00022989"/>
    </source>
</evidence>
<evidence type="ECO:0000256" key="4">
    <source>
        <dbReference type="ARBA" id="ARBA00022475"/>
    </source>
</evidence>
<feature type="transmembrane region" description="Helical" evidence="8">
    <location>
        <begin position="576"/>
        <end position="596"/>
    </location>
</feature>
<dbReference type="NCBIfam" id="TIGR00795">
    <property type="entry name" value="lctP"/>
    <property type="match status" value="1"/>
</dbReference>
<keyword evidence="6 8" id="KW-1133">Transmembrane helix</keyword>
<comment type="caution">
    <text evidence="8">Lacks conserved residue(s) required for the propagation of feature annotation.</text>
</comment>
<keyword evidence="4 8" id="KW-1003">Cell membrane</keyword>
<feature type="transmembrane region" description="Helical" evidence="8">
    <location>
        <begin position="337"/>
        <end position="354"/>
    </location>
</feature>
<keyword evidence="5 8" id="KW-0812">Transmembrane</keyword>
<evidence type="ECO:0000256" key="5">
    <source>
        <dbReference type="ARBA" id="ARBA00022692"/>
    </source>
</evidence>